<dbReference type="PROSITE" id="PS51352">
    <property type="entry name" value="THIOREDOXIN_2"/>
    <property type="match status" value="1"/>
</dbReference>
<keyword evidence="1" id="KW-0472">Membrane</keyword>
<keyword evidence="1" id="KW-0812">Transmembrane</keyword>
<keyword evidence="4" id="KW-1185">Reference proteome</keyword>
<gene>
    <name evidence="3" type="ORF">ACFSOY_16075</name>
</gene>
<feature type="domain" description="Thioredoxin" evidence="2">
    <location>
        <begin position="49"/>
        <end position="181"/>
    </location>
</feature>
<keyword evidence="1" id="KW-1133">Transmembrane helix</keyword>
<protein>
    <submittedName>
        <fullName evidence="3">TlpA family protein disulfide reductase</fullName>
    </submittedName>
</protein>
<evidence type="ECO:0000259" key="2">
    <source>
        <dbReference type="PROSITE" id="PS51352"/>
    </source>
</evidence>
<comment type="caution">
    <text evidence="3">The sequence shown here is derived from an EMBL/GenBank/DDBJ whole genome shotgun (WGS) entry which is preliminary data.</text>
</comment>
<dbReference type="RefSeq" id="WP_386048309.1">
    <property type="nucleotide sequence ID" value="NZ_JBHUIO010000009.1"/>
</dbReference>
<accession>A0ABW5A1M2</accession>
<evidence type="ECO:0000256" key="1">
    <source>
        <dbReference type="SAM" id="Phobius"/>
    </source>
</evidence>
<dbReference type="InterPro" id="IPR013766">
    <property type="entry name" value="Thioredoxin_domain"/>
</dbReference>
<dbReference type="InterPro" id="IPR036249">
    <property type="entry name" value="Thioredoxin-like_sf"/>
</dbReference>
<sequence length="181" mass="20826">METFLVISNIVLWICMIALIACFFYLARMVGDFLNRFRIKDGKLDRTTLKVGQQSPFFRLIDQRGEMVRLPAPENRYTAILFKNSSCGTCLDITTKLAQLSDHYFSMRLVLIDEGEEPEAKAVLPEGISLSYSSDVFQSYFVDKVPMLFIIDPNGVIVHFDYIDNYLHMVSLLERSYQQAV</sequence>
<dbReference type="SUPFAM" id="SSF52833">
    <property type="entry name" value="Thioredoxin-like"/>
    <property type="match status" value="1"/>
</dbReference>
<dbReference type="Proteomes" id="UP001597343">
    <property type="component" value="Unassembled WGS sequence"/>
</dbReference>
<dbReference type="EMBL" id="JBHUIO010000009">
    <property type="protein sequence ID" value="MFD2171481.1"/>
    <property type="molecule type" value="Genomic_DNA"/>
</dbReference>
<evidence type="ECO:0000313" key="4">
    <source>
        <dbReference type="Proteomes" id="UP001597343"/>
    </source>
</evidence>
<reference evidence="4" key="1">
    <citation type="journal article" date="2019" name="Int. J. Syst. Evol. Microbiol.">
        <title>The Global Catalogue of Microorganisms (GCM) 10K type strain sequencing project: providing services to taxonomists for standard genome sequencing and annotation.</title>
        <authorList>
            <consortium name="The Broad Institute Genomics Platform"/>
            <consortium name="The Broad Institute Genome Sequencing Center for Infectious Disease"/>
            <person name="Wu L."/>
            <person name="Ma J."/>
        </authorList>
    </citation>
    <scope>NUCLEOTIDE SEQUENCE [LARGE SCALE GENOMIC DNA]</scope>
    <source>
        <strain evidence="4">CGMCC 1.13574</strain>
    </source>
</reference>
<feature type="transmembrane region" description="Helical" evidence="1">
    <location>
        <begin position="6"/>
        <end position="27"/>
    </location>
</feature>
<name>A0ABW5A1M2_9BACL</name>
<proteinExistence type="predicted"/>
<dbReference type="Gene3D" id="3.40.30.10">
    <property type="entry name" value="Glutaredoxin"/>
    <property type="match status" value="1"/>
</dbReference>
<evidence type="ECO:0000313" key="3">
    <source>
        <dbReference type="EMBL" id="MFD2171481.1"/>
    </source>
</evidence>
<organism evidence="3 4">
    <name type="scientific">Tumebacillus lipolyticus</name>
    <dbReference type="NCBI Taxonomy" id="1280370"/>
    <lineage>
        <taxon>Bacteria</taxon>
        <taxon>Bacillati</taxon>
        <taxon>Bacillota</taxon>
        <taxon>Bacilli</taxon>
        <taxon>Bacillales</taxon>
        <taxon>Alicyclobacillaceae</taxon>
        <taxon>Tumebacillus</taxon>
    </lineage>
</organism>